<reference evidence="1" key="2">
    <citation type="submission" date="2021-05" db="EMBL/GenBank/DDBJ databases">
        <title>First report of NDM-5 and VEB-6 producing Proteus mirabilis isolated from blood of a sepsis patient in Kolkata, India.</title>
        <authorList>
            <person name="Halder G."/>
            <person name="Chaudhuri B."/>
            <person name="Dutta S."/>
        </authorList>
    </citation>
    <scope>NUCLEOTIDE SEQUENCE [LARGE SCALE GENOMIC DNA]</scope>
    <source>
        <strain evidence="1">7049</strain>
    </source>
</reference>
<accession>A0A2X2BM70</accession>
<dbReference type="EMBL" id="UAUE01000003">
    <property type="protein sequence ID" value="SPY94336.1"/>
    <property type="molecule type" value="Genomic_DNA"/>
</dbReference>
<proteinExistence type="predicted"/>
<dbReference type="AlphaFoldDB" id="A0A2X2BM70"/>
<dbReference type="Proteomes" id="UP000251485">
    <property type="component" value="Unassembled WGS sequence"/>
</dbReference>
<organism evidence="2 3">
    <name type="scientific">Proteus mirabilis</name>
    <dbReference type="NCBI Taxonomy" id="584"/>
    <lineage>
        <taxon>Bacteria</taxon>
        <taxon>Pseudomonadati</taxon>
        <taxon>Pseudomonadota</taxon>
        <taxon>Gammaproteobacteria</taxon>
        <taxon>Enterobacterales</taxon>
        <taxon>Morganellaceae</taxon>
        <taxon>Proteus</taxon>
    </lineage>
</organism>
<gene>
    <name evidence="1" type="ORF">I3679_010300</name>
    <name evidence="2" type="ORF">NCTC10975_00676</name>
</gene>
<protein>
    <submittedName>
        <fullName evidence="2">Uncharacterized protein</fullName>
    </submittedName>
</protein>
<sequence>MLLAWWFIQDQWVTTMKLLTPWKPGNQVLTSFDIKLGRLAFSVRNRPCTDAEIKHSCDTADRLILLMMRQDQNERKTDES</sequence>
<evidence type="ECO:0000313" key="2">
    <source>
        <dbReference type="EMBL" id="SPY94336.1"/>
    </source>
</evidence>
<dbReference type="EMBL" id="JADQCH020000001">
    <property type="protein sequence ID" value="MEY2344342.1"/>
    <property type="molecule type" value="Genomic_DNA"/>
</dbReference>
<reference evidence="2 3" key="1">
    <citation type="submission" date="2018-06" db="EMBL/GenBank/DDBJ databases">
        <authorList>
            <consortium name="Pathogen Informatics"/>
            <person name="Doyle S."/>
        </authorList>
    </citation>
    <scope>NUCLEOTIDE SEQUENCE [LARGE SCALE GENOMIC DNA]</scope>
    <source>
        <strain evidence="2 3">NCTC10975</strain>
    </source>
</reference>
<evidence type="ECO:0000313" key="3">
    <source>
        <dbReference type="Proteomes" id="UP000251485"/>
    </source>
</evidence>
<evidence type="ECO:0000313" key="1">
    <source>
        <dbReference type="EMBL" id="MEY2344342.1"/>
    </source>
</evidence>
<name>A0A2X2BM70_PROMI</name>